<dbReference type="InterPro" id="IPR017853">
    <property type="entry name" value="GH"/>
</dbReference>
<dbReference type="EMBL" id="SIYF01000232">
    <property type="protein sequence ID" value="TKK84554.1"/>
    <property type="molecule type" value="Genomic_DNA"/>
</dbReference>
<name>A0A4U3M933_ENTFL</name>
<dbReference type="FunFam" id="3.90.400.10:FF:000002">
    <property type="entry name" value="Sucrose isomerase"/>
    <property type="match status" value="1"/>
</dbReference>
<evidence type="ECO:0000259" key="4">
    <source>
        <dbReference type="SMART" id="SM00642"/>
    </source>
</evidence>
<dbReference type="Pfam" id="PF00128">
    <property type="entry name" value="Alpha-amylase"/>
    <property type="match status" value="1"/>
</dbReference>
<comment type="caution">
    <text evidence="5">The sequence shown here is derived from an EMBL/GenBank/DDBJ whole genome shotgun (WGS) entry which is preliminary data.</text>
</comment>
<sequence length="315" mass="36776">MNRNWWQKEVAYQIYPRSFSDSNNDGIGDLQGIIQKLDYLENLGITLIWLSPMYPSPMADNGYDISDYYGISSDFGTMADFDELIEEAKKRNIKVILDLVVNHTSDEHAWFQDVLKNPQSRFRDFYIIKEGREAPTNWRSNFGGSVWEKLPGEDAYYFHAFHKKQPDLNWENPELRKEIYQMIRFWLNKGIAGFRVDAINFIKKDLTWTNLPADGADQLAKVTKASRNMPGMSDFLNELKEKAFAGFDIVTVAEAAGVNYPNLSEFIGETGYFDMIFDFKWADLDVKSGSEWFYRIDWSWNDLRTLIFKQQEAMQ</sequence>
<dbReference type="InterPro" id="IPR045857">
    <property type="entry name" value="O16G_dom_2"/>
</dbReference>
<feature type="domain" description="Glycosyl hydrolase family 13 catalytic" evidence="4">
    <location>
        <begin position="13"/>
        <end position="304"/>
    </location>
</feature>
<dbReference type="Gene3D" id="3.20.20.80">
    <property type="entry name" value="Glycosidases"/>
    <property type="match status" value="1"/>
</dbReference>
<evidence type="ECO:0000256" key="2">
    <source>
        <dbReference type="ARBA" id="ARBA00022801"/>
    </source>
</evidence>
<dbReference type="SMART" id="SM00642">
    <property type="entry name" value="Aamy"/>
    <property type="match status" value="1"/>
</dbReference>
<dbReference type="FunFam" id="3.20.20.80:FF:000064">
    <property type="entry name" value="Oligo-1,6-glucosidase"/>
    <property type="match status" value="1"/>
</dbReference>
<organism evidence="5 6">
    <name type="scientific">Enterococcus faecalis</name>
    <name type="common">Streptococcus faecalis</name>
    <dbReference type="NCBI Taxonomy" id="1351"/>
    <lineage>
        <taxon>Bacteria</taxon>
        <taxon>Bacillati</taxon>
        <taxon>Bacillota</taxon>
        <taxon>Bacilli</taxon>
        <taxon>Lactobacillales</taxon>
        <taxon>Enterococcaceae</taxon>
        <taxon>Enterococcus</taxon>
    </lineage>
</organism>
<evidence type="ECO:0000256" key="1">
    <source>
        <dbReference type="ARBA" id="ARBA00008061"/>
    </source>
</evidence>
<evidence type="ECO:0000256" key="3">
    <source>
        <dbReference type="ARBA" id="ARBA00023295"/>
    </source>
</evidence>
<evidence type="ECO:0000313" key="5">
    <source>
        <dbReference type="EMBL" id="TKK84554.1"/>
    </source>
</evidence>
<keyword evidence="2 5" id="KW-0378">Hydrolase</keyword>
<proteinExistence type="inferred from homology"/>
<evidence type="ECO:0000313" key="6">
    <source>
        <dbReference type="Proteomes" id="UP000305511"/>
    </source>
</evidence>
<accession>A0A4U3M933</accession>
<dbReference type="Proteomes" id="UP000305511">
    <property type="component" value="Unassembled WGS sequence"/>
</dbReference>
<protein>
    <submittedName>
        <fullName evidence="5">Glucohydrolase</fullName>
    </submittedName>
</protein>
<dbReference type="PANTHER" id="PTHR10357">
    <property type="entry name" value="ALPHA-AMYLASE FAMILY MEMBER"/>
    <property type="match status" value="1"/>
</dbReference>
<comment type="similarity">
    <text evidence="1">Belongs to the glycosyl hydrolase 13 family.</text>
</comment>
<dbReference type="RefSeq" id="WP_240743256.1">
    <property type="nucleotide sequence ID" value="NZ_SIYF01000232.1"/>
</dbReference>
<dbReference type="GO" id="GO:0009313">
    <property type="term" value="P:oligosaccharide catabolic process"/>
    <property type="evidence" value="ECO:0007669"/>
    <property type="project" value="TreeGrafter"/>
</dbReference>
<dbReference type="InterPro" id="IPR006047">
    <property type="entry name" value="GH13_cat_dom"/>
</dbReference>
<keyword evidence="3" id="KW-0326">Glycosidase</keyword>
<dbReference type="AlphaFoldDB" id="A0A4U3M933"/>
<dbReference type="SUPFAM" id="SSF51445">
    <property type="entry name" value="(Trans)glycosidases"/>
    <property type="match status" value="1"/>
</dbReference>
<dbReference type="Gene3D" id="3.90.400.10">
    <property type="entry name" value="Oligo-1,6-glucosidase, Domain 2"/>
    <property type="match status" value="1"/>
</dbReference>
<dbReference type="GO" id="GO:0004556">
    <property type="term" value="F:alpha-amylase activity"/>
    <property type="evidence" value="ECO:0007669"/>
    <property type="project" value="TreeGrafter"/>
</dbReference>
<feature type="non-terminal residue" evidence="5">
    <location>
        <position position="315"/>
    </location>
</feature>
<reference evidence="5 6" key="1">
    <citation type="submission" date="2019-02" db="EMBL/GenBank/DDBJ databases">
        <title>Bacteria dissemination in different level of health care in South Africa: the effectiveness of infections prevention and control.</title>
        <authorList>
            <person name="Shobo C."/>
            <person name="Amoako D.G."/>
            <person name="Allam M."/>
            <person name="Ismail A."/>
            <person name="Bester L.A."/>
            <person name="Essack S.Y."/>
        </authorList>
    </citation>
    <scope>NUCLEOTIDE SEQUENCE [LARGE SCALE GENOMIC DNA]</scope>
    <source>
        <strain evidence="5 6">2SIL2</strain>
    </source>
</reference>
<dbReference type="PANTHER" id="PTHR10357:SF179">
    <property type="entry name" value="NEUTRAL AND BASIC AMINO ACID TRANSPORT PROTEIN RBAT"/>
    <property type="match status" value="1"/>
</dbReference>
<gene>
    <name evidence="5" type="ORF">EY666_10165</name>
</gene>